<dbReference type="AlphaFoldDB" id="A0A0F9PMX1"/>
<evidence type="ECO:0008006" key="2">
    <source>
        <dbReference type="Google" id="ProtNLM"/>
    </source>
</evidence>
<protein>
    <recommendedName>
        <fullName evidence="2">RCK N-terminal domain-containing protein</fullName>
    </recommendedName>
</protein>
<sequence>MIMRLKKKVLIVGKNHEMNNISEKMFKRGGYETIVCCDEDEARKIRLSEGDAIECVFYPKKYKKKI</sequence>
<evidence type="ECO:0000313" key="1">
    <source>
        <dbReference type="EMBL" id="KKN25927.1"/>
    </source>
</evidence>
<name>A0A0F9PMX1_9ZZZZ</name>
<reference evidence="1" key="1">
    <citation type="journal article" date="2015" name="Nature">
        <title>Complex archaea that bridge the gap between prokaryotes and eukaryotes.</title>
        <authorList>
            <person name="Spang A."/>
            <person name="Saw J.H."/>
            <person name="Jorgensen S.L."/>
            <person name="Zaremba-Niedzwiedzka K."/>
            <person name="Martijn J."/>
            <person name="Lind A.E."/>
            <person name="van Eijk R."/>
            <person name="Schleper C."/>
            <person name="Guy L."/>
            <person name="Ettema T.J."/>
        </authorList>
    </citation>
    <scope>NUCLEOTIDE SEQUENCE</scope>
</reference>
<organism evidence="1">
    <name type="scientific">marine sediment metagenome</name>
    <dbReference type="NCBI Taxonomy" id="412755"/>
    <lineage>
        <taxon>unclassified sequences</taxon>
        <taxon>metagenomes</taxon>
        <taxon>ecological metagenomes</taxon>
    </lineage>
</organism>
<accession>A0A0F9PMX1</accession>
<comment type="caution">
    <text evidence="1">The sequence shown here is derived from an EMBL/GenBank/DDBJ whole genome shotgun (WGS) entry which is preliminary data.</text>
</comment>
<proteinExistence type="predicted"/>
<dbReference type="EMBL" id="LAZR01002760">
    <property type="protein sequence ID" value="KKN25927.1"/>
    <property type="molecule type" value="Genomic_DNA"/>
</dbReference>
<gene>
    <name evidence="1" type="ORF">LCGC14_0879800</name>
</gene>